<dbReference type="AlphaFoldDB" id="A0A4S3MF74"/>
<proteinExistence type="predicted"/>
<comment type="subcellular location">
    <subcellularLocation>
        <location evidence="1">Membrane</location>
    </subcellularLocation>
</comment>
<evidence type="ECO:0000256" key="5">
    <source>
        <dbReference type="SAM" id="MobiDB-lite"/>
    </source>
</evidence>
<evidence type="ECO:0000256" key="2">
    <source>
        <dbReference type="ARBA" id="ARBA00022692"/>
    </source>
</evidence>
<reference evidence="8 9" key="1">
    <citation type="submission" date="2019-04" db="EMBL/GenBank/DDBJ databases">
        <title>Draft genome sequence of Youngimonas vesicularis.</title>
        <authorList>
            <person name="Hameed A."/>
        </authorList>
    </citation>
    <scope>NUCLEOTIDE SEQUENCE [LARGE SCALE GENOMIC DNA]</scope>
    <source>
        <strain evidence="8 9">CC-AMW-E</strain>
    </source>
</reference>
<dbReference type="InterPro" id="IPR016982">
    <property type="entry name" value="Mms48"/>
</dbReference>
<accession>A0A4S3MF74</accession>
<organism evidence="8 9">
    <name type="scientific">Thalassobius vesicularis</name>
    <dbReference type="NCBI Taxonomy" id="1294297"/>
    <lineage>
        <taxon>Bacteria</taxon>
        <taxon>Pseudomonadati</taxon>
        <taxon>Pseudomonadota</taxon>
        <taxon>Alphaproteobacteria</taxon>
        <taxon>Rhodobacterales</taxon>
        <taxon>Roseobacteraceae</taxon>
        <taxon>Thalassovita</taxon>
    </lineage>
</organism>
<dbReference type="Pfam" id="PF07219">
    <property type="entry name" value="HemY_N"/>
    <property type="match status" value="1"/>
</dbReference>
<dbReference type="EMBL" id="SSMD01000001">
    <property type="protein sequence ID" value="THD76808.1"/>
    <property type="molecule type" value="Genomic_DNA"/>
</dbReference>
<protein>
    <submittedName>
        <fullName evidence="8">Heme biosynthesis protein HemY</fullName>
    </submittedName>
</protein>
<dbReference type="PIRSF" id="PIRSF031802">
    <property type="entry name" value="UCP031802"/>
    <property type="match status" value="1"/>
</dbReference>
<feature type="transmembrane region" description="Helical" evidence="6">
    <location>
        <begin position="5"/>
        <end position="26"/>
    </location>
</feature>
<dbReference type="OrthoDB" id="9798343at2"/>
<gene>
    <name evidence="8" type="ORF">E7681_02930</name>
</gene>
<feature type="domain" description="HemY N-terminal" evidence="7">
    <location>
        <begin position="30"/>
        <end position="143"/>
    </location>
</feature>
<dbReference type="SUPFAM" id="SSF48452">
    <property type="entry name" value="TPR-like"/>
    <property type="match status" value="1"/>
</dbReference>
<dbReference type="Pfam" id="PF14559">
    <property type="entry name" value="TPR_19"/>
    <property type="match status" value="1"/>
</dbReference>
<feature type="region of interest" description="Disordered" evidence="5">
    <location>
        <begin position="462"/>
        <end position="498"/>
    </location>
</feature>
<evidence type="ECO:0000256" key="4">
    <source>
        <dbReference type="ARBA" id="ARBA00023136"/>
    </source>
</evidence>
<evidence type="ECO:0000313" key="9">
    <source>
        <dbReference type="Proteomes" id="UP000306113"/>
    </source>
</evidence>
<keyword evidence="2 6" id="KW-0812">Transmembrane</keyword>
<sequence>MLWSLIKIVVFVALVGAATLGAGYLLELEGGVRVAVGGIELNLTPLNAVLALLMMVVAIWLLLKLASLTVAVLKFLNGDETALSRYFDRNRERKGYKALTEGMMALASGEARLAMSKAAKAEKYLDQPELTNLLTAQAAEMAGDRKKAEETYKKLLSDDRTRFVGVRGIMKQKLADGDTDTARKLAEKAITLRPKHEETQDILLKLQAQARDWSGARETLSLKLKQGTLPRDVHKRRDAVLALSQAKGVLDEGNDIDAREAAIEANRLSPDLIPAACYAARGYIEKGKPKLATRILKKAWEAQPHPDLAAAFAAIVPNETPAERLKRFQLLLKIHPENSETRLIEAELQIAAEDFPAARRALGSLVDENPDSRALTIMAAVERGEGASDQVVKGWLARALTAPRGPQWVCTNCHNIHSEWVPVCENCQAFDTLEWKAPPASEVSSATGVAMLPLIVGALEDHSGEADDSTEGTADDVVLDAEIVEDNPHMPDDPGVQK</sequence>
<evidence type="ECO:0000256" key="3">
    <source>
        <dbReference type="ARBA" id="ARBA00022989"/>
    </source>
</evidence>
<dbReference type="InterPro" id="IPR011990">
    <property type="entry name" value="TPR-like_helical_dom_sf"/>
</dbReference>
<dbReference type="Gene3D" id="1.25.40.10">
    <property type="entry name" value="Tetratricopeptide repeat domain"/>
    <property type="match status" value="2"/>
</dbReference>
<name>A0A4S3MF74_9RHOB</name>
<evidence type="ECO:0000259" key="7">
    <source>
        <dbReference type="Pfam" id="PF07219"/>
    </source>
</evidence>
<keyword evidence="3 6" id="KW-1133">Transmembrane helix</keyword>
<evidence type="ECO:0000313" key="8">
    <source>
        <dbReference type="EMBL" id="THD76808.1"/>
    </source>
</evidence>
<keyword evidence="9" id="KW-1185">Reference proteome</keyword>
<evidence type="ECO:0000256" key="1">
    <source>
        <dbReference type="ARBA" id="ARBA00004370"/>
    </source>
</evidence>
<evidence type="ECO:0000256" key="6">
    <source>
        <dbReference type="SAM" id="Phobius"/>
    </source>
</evidence>
<dbReference type="RefSeq" id="WP_136337752.1">
    <property type="nucleotide sequence ID" value="NZ_SSMD01000001.1"/>
</dbReference>
<dbReference type="GO" id="GO:0016020">
    <property type="term" value="C:membrane"/>
    <property type="evidence" value="ECO:0007669"/>
    <property type="project" value="UniProtKB-SubCell"/>
</dbReference>
<dbReference type="InterPro" id="IPR010817">
    <property type="entry name" value="HemY_N"/>
</dbReference>
<feature type="compositionally biased region" description="Acidic residues" evidence="5">
    <location>
        <begin position="466"/>
        <end position="485"/>
    </location>
</feature>
<keyword evidence="4 6" id="KW-0472">Membrane</keyword>
<comment type="caution">
    <text evidence="8">The sequence shown here is derived from an EMBL/GenBank/DDBJ whole genome shotgun (WGS) entry which is preliminary data.</text>
</comment>
<feature type="transmembrane region" description="Helical" evidence="6">
    <location>
        <begin position="46"/>
        <end position="66"/>
    </location>
</feature>
<dbReference type="Proteomes" id="UP000306113">
    <property type="component" value="Unassembled WGS sequence"/>
</dbReference>